<dbReference type="Proteomes" id="UP000245995">
    <property type="component" value="Chromosome CITRO92"/>
</dbReference>
<keyword evidence="2 5" id="KW-0812">Transmembrane</keyword>
<evidence type="ECO:0000256" key="5">
    <source>
        <dbReference type="SAM" id="Phobius"/>
    </source>
</evidence>
<dbReference type="GO" id="GO:0016020">
    <property type="term" value="C:membrane"/>
    <property type="evidence" value="ECO:0007669"/>
    <property type="project" value="UniProtKB-SubCell"/>
</dbReference>
<feature type="domain" description="GtrA/DPMS transmembrane" evidence="6">
    <location>
        <begin position="9"/>
        <end position="119"/>
    </location>
</feature>
<dbReference type="AlphaFoldDB" id="A0AAW9MAP0"/>
<accession>A0AAW9MAP0</accession>
<keyword evidence="3 5" id="KW-1133">Transmembrane helix</keyword>
<evidence type="ECO:0000313" key="8">
    <source>
        <dbReference type="Proteomes" id="UP000245995"/>
    </source>
</evidence>
<evidence type="ECO:0000313" key="7">
    <source>
        <dbReference type="EMBL" id="SAZ13436.1"/>
    </source>
</evidence>
<proteinExistence type="predicted"/>
<evidence type="ECO:0000256" key="3">
    <source>
        <dbReference type="ARBA" id="ARBA00022989"/>
    </source>
</evidence>
<name>A0AAW9MAP0_CITAM</name>
<dbReference type="Pfam" id="PF04138">
    <property type="entry name" value="GtrA_DPMS_TM"/>
    <property type="match status" value="1"/>
</dbReference>
<comment type="subcellular location">
    <subcellularLocation>
        <location evidence="1">Membrane</location>
        <topology evidence="1">Multi-pass membrane protein</topology>
    </subcellularLocation>
</comment>
<feature type="transmembrane region" description="Helical" evidence="5">
    <location>
        <begin position="7"/>
        <end position="27"/>
    </location>
</feature>
<evidence type="ECO:0000259" key="6">
    <source>
        <dbReference type="Pfam" id="PF04138"/>
    </source>
</evidence>
<evidence type="ECO:0000256" key="1">
    <source>
        <dbReference type="ARBA" id="ARBA00004141"/>
    </source>
</evidence>
<feature type="transmembrane region" description="Helical" evidence="5">
    <location>
        <begin position="70"/>
        <end position="92"/>
    </location>
</feature>
<dbReference type="GO" id="GO:0000271">
    <property type="term" value="P:polysaccharide biosynthetic process"/>
    <property type="evidence" value="ECO:0007669"/>
    <property type="project" value="InterPro"/>
</dbReference>
<dbReference type="EMBL" id="LT556085">
    <property type="protein sequence ID" value="SAZ13436.1"/>
    <property type="molecule type" value="Genomic_DNA"/>
</dbReference>
<organism evidence="7 8">
    <name type="scientific">Citrobacter amalonaticus</name>
    <dbReference type="NCBI Taxonomy" id="35703"/>
    <lineage>
        <taxon>Bacteria</taxon>
        <taxon>Pseudomonadati</taxon>
        <taxon>Pseudomonadota</taxon>
        <taxon>Gammaproteobacteria</taxon>
        <taxon>Enterobacterales</taxon>
        <taxon>Enterobacteriaceae</taxon>
        <taxon>Citrobacter</taxon>
    </lineage>
</organism>
<evidence type="ECO:0000256" key="4">
    <source>
        <dbReference type="ARBA" id="ARBA00023136"/>
    </source>
</evidence>
<sequence>MKIRTSFTYLCISGCCFLGHNAIMIVADSLCVALWLAILLSFAIIATVGYILHSLFTFKQPLSFAGFGRYTISMLLNIPLAFVSTWIWYHWLELPMTIAAPLASLCMLVLNFLLSRWAISTSGRSKAIQI</sequence>
<protein>
    <recommendedName>
        <fullName evidence="6">GtrA/DPMS transmembrane domain-containing protein</fullName>
    </recommendedName>
</protein>
<gene>
    <name evidence="7" type="ORF">CITRO92_1075</name>
</gene>
<keyword evidence="4 5" id="KW-0472">Membrane</keyword>
<dbReference type="InterPro" id="IPR007267">
    <property type="entry name" value="GtrA_DPMS_TM"/>
</dbReference>
<evidence type="ECO:0000256" key="2">
    <source>
        <dbReference type="ARBA" id="ARBA00022692"/>
    </source>
</evidence>
<reference evidence="7 8" key="1">
    <citation type="submission" date="2016-04" db="EMBL/GenBank/DDBJ databases">
        <authorList>
            <person name="Regsiter A."/>
            <person name="William W."/>
        </authorList>
    </citation>
    <scope>NUCLEOTIDE SEQUENCE [LARGE SCALE GENOMIC DNA]</scope>
    <source>
        <strain evidence="7 8">92</strain>
    </source>
</reference>
<feature type="transmembrane region" description="Helical" evidence="5">
    <location>
        <begin position="33"/>
        <end position="58"/>
    </location>
</feature>
<dbReference type="RefSeq" id="WP_109739682.1">
    <property type="nucleotide sequence ID" value="NZ_CABVLR010000021.1"/>
</dbReference>
<feature type="transmembrane region" description="Helical" evidence="5">
    <location>
        <begin position="98"/>
        <end position="119"/>
    </location>
</feature>